<feature type="region of interest" description="Disordered" evidence="1">
    <location>
        <begin position="1"/>
        <end position="28"/>
    </location>
</feature>
<name>A0A2W5NMQ0_9SPHN</name>
<dbReference type="GO" id="GO:0035438">
    <property type="term" value="F:cyclic-di-GMP binding"/>
    <property type="evidence" value="ECO:0007669"/>
    <property type="project" value="InterPro"/>
</dbReference>
<evidence type="ECO:0000313" key="3">
    <source>
        <dbReference type="EMBL" id="PZQ52035.1"/>
    </source>
</evidence>
<gene>
    <name evidence="3" type="ORF">DI555_19660</name>
</gene>
<evidence type="ECO:0000259" key="2">
    <source>
        <dbReference type="Pfam" id="PF07238"/>
    </source>
</evidence>
<dbReference type="InterPro" id="IPR009875">
    <property type="entry name" value="PilZ_domain"/>
</dbReference>
<dbReference type="Pfam" id="PF07238">
    <property type="entry name" value="PilZ"/>
    <property type="match status" value="2"/>
</dbReference>
<dbReference type="SUPFAM" id="SSF141371">
    <property type="entry name" value="PilZ domain-like"/>
    <property type="match status" value="2"/>
</dbReference>
<organism evidence="3 4">
    <name type="scientific">Novosphingobium pentaromativorans</name>
    <dbReference type="NCBI Taxonomy" id="205844"/>
    <lineage>
        <taxon>Bacteria</taxon>
        <taxon>Pseudomonadati</taxon>
        <taxon>Pseudomonadota</taxon>
        <taxon>Alphaproteobacteria</taxon>
        <taxon>Sphingomonadales</taxon>
        <taxon>Sphingomonadaceae</taxon>
        <taxon>Novosphingobium</taxon>
    </lineage>
</organism>
<accession>A0A2W5NMQ0</accession>
<dbReference type="EMBL" id="QFPX01000021">
    <property type="protein sequence ID" value="PZQ52035.1"/>
    <property type="molecule type" value="Genomic_DNA"/>
</dbReference>
<dbReference type="AlphaFoldDB" id="A0A2W5NMQ0"/>
<feature type="domain" description="PilZ" evidence="2">
    <location>
        <begin position="37"/>
        <end position="103"/>
    </location>
</feature>
<dbReference type="Proteomes" id="UP000249082">
    <property type="component" value="Unassembled WGS sequence"/>
</dbReference>
<sequence length="217" mass="23088">MKPAMPASSFAISRDPTGASGPDPLTPRGPRVTTILLIGKLAGQSGETICRIRNISDNGLMAEVHGAFAVEDQVAVTLKAGDVLCGRIRWSLNGRIGVEFDGPVDVAALLGHVANRIGPEGIARGPRFEVDCSAELHAAHQRHDVRLIDLSQGGARLVGDLRMERDAIVRLAVPGLGEREAAVRWVGEGAFGLSFLEPLAFGDFGPWLNNRPLRYGA</sequence>
<proteinExistence type="predicted"/>
<protein>
    <submittedName>
        <fullName evidence="3">PilZ domain-containing protein</fullName>
    </submittedName>
</protein>
<feature type="domain" description="PilZ" evidence="2">
    <location>
        <begin position="125"/>
        <end position="197"/>
    </location>
</feature>
<evidence type="ECO:0000256" key="1">
    <source>
        <dbReference type="SAM" id="MobiDB-lite"/>
    </source>
</evidence>
<reference evidence="3 4" key="1">
    <citation type="submission" date="2017-08" db="EMBL/GenBank/DDBJ databases">
        <title>Infants hospitalized years apart are colonized by the same room-sourced microbial strains.</title>
        <authorList>
            <person name="Brooks B."/>
            <person name="Olm M.R."/>
            <person name="Firek B.A."/>
            <person name="Baker R."/>
            <person name="Thomas B.C."/>
            <person name="Morowitz M.J."/>
            <person name="Banfield J.F."/>
        </authorList>
    </citation>
    <scope>NUCLEOTIDE SEQUENCE [LARGE SCALE GENOMIC DNA]</scope>
    <source>
        <strain evidence="3">S2_005_002_R2_33</strain>
    </source>
</reference>
<evidence type="ECO:0000313" key="4">
    <source>
        <dbReference type="Proteomes" id="UP000249082"/>
    </source>
</evidence>
<comment type="caution">
    <text evidence="3">The sequence shown here is derived from an EMBL/GenBank/DDBJ whole genome shotgun (WGS) entry which is preliminary data.</text>
</comment>